<sequence>MQIGKKRADVSTLDVVAPFVEVIVFVCAVTIILIGLLCLLPLIICLIGCCVSMCAALRRE</sequence>
<dbReference type="Proteomes" id="UP000005239">
    <property type="component" value="Unassembled WGS sequence"/>
</dbReference>
<protein>
    <submittedName>
        <fullName evidence="1">Uncharacterized protein</fullName>
    </submittedName>
</protein>
<dbReference type="AlphaFoldDB" id="A0A2A6BT06"/>
<accession>A0A8R1Z3D7</accession>
<name>A0A2A6BT06_PRIPA</name>
<organism evidence="1 2">
    <name type="scientific">Pristionchus pacificus</name>
    <name type="common">Parasitic nematode worm</name>
    <dbReference type="NCBI Taxonomy" id="54126"/>
    <lineage>
        <taxon>Eukaryota</taxon>
        <taxon>Metazoa</taxon>
        <taxon>Ecdysozoa</taxon>
        <taxon>Nematoda</taxon>
        <taxon>Chromadorea</taxon>
        <taxon>Rhabditida</taxon>
        <taxon>Rhabditina</taxon>
        <taxon>Diplogasteromorpha</taxon>
        <taxon>Diplogasteroidea</taxon>
        <taxon>Neodiplogasteridae</taxon>
        <taxon>Pristionchus</taxon>
    </lineage>
</organism>
<reference evidence="1" key="2">
    <citation type="submission" date="2022-06" db="UniProtKB">
        <authorList>
            <consortium name="EnsemblMetazoa"/>
        </authorList>
    </citation>
    <scope>IDENTIFICATION</scope>
    <source>
        <strain evidence="1">PS312</strain>
    </source>
</reference>
<accession>A0A2A6BT06</accession>
<gene>
    <name evidence="1" type="primary">WBGene00282917</name>
</gene>
<evidence type="ECO:0000313" key="2">
    <source>
        <dbReference type="Proteomes" id="UP000005239"/>
    </source>
</evidence>
<keyword evidence="2" id="KW-1185">Reference proteome</keyword>
<reference evidence="2" key="1">
    <citation type="journal article" date="2008" name="Nat. Genet.">
        <title>The Pristionchus pacificus genome provides a unique perspective on nematode lifestyle and parasitism.</title>
        <authorList>
            <person name="Dieterich C."/>
            <person name="Clifton S.W."/>
            <person name="Schuster L.N."/>
            <person name="Chinwalla A."/>
            <person name="Delehaunty K."/>
            <person name="Dinkelacker I."/>
            <person name="Fulton L."/>
            <person name="Fulton R."/>
            <person name="Godfrey J."/>
            <person name="Minx P."/>
            <person name="Mitreva M."/>
            <person name="Roeseler W."/>
            <person name="Tian H."/>
            <person name="Witte H."/>
            <person name="Yang S.P."/>
            <person name="Wilson R.K."/>
            <person name="Sommer R.J."/>
        </authorList>
    </citation>
    <scope>NUCLEOTIDE SEQUENCE [LARGE SCALE GENOMIC DNA]</scope>
    <source>
        <strain evidence="2">PS312</strain>
    </source>
</reference>
<dbReference type="EnsemblMetazoa" id="PPA44548.1">
    <property type="protein sequence ID" value="PPA44548.1"/>
    <property type="gene ID" value="WBGene00282917"/>
</dbReference>
<evidence type="ECO:0000313" key="1">
    <source>
        <dbReference type="EnsemblMetazoa" id="PPA44548.1"/>
    </source>
</evidence>
<proteinExistence type="predicted"/>